<keyword evidence="9" id="KW-0408">Iron</keyword>
<keyword evidence="7" id="KW-0479">Metal-binding</keyword>
<dbReference type="PANTHER" id="PTHR37928:SF2">
    <property type="entry name" value="GPI ANCHORED CFEM DOMAIN PROTEIN (AFU_ORTHOLOGUE AFUA_6G10580)"/>
    <property type="match status" value="1"/>
</dbReference>
<feature type="chain" id="PRO_5034818101" description="CFEM domain-containing protein" evidence="15">
    <location>
        <begin position="19"/>
        <end position="163"/>
    </location>
</feature>
<comment type="caution">
    <text evidence="17">The sequence shown here is derived from an EMBL/GenBank/DDBJ whole genome shotgun (WGS) entry which is preliminary data.</text>
</comment>
<keyword evidence="4" id="KW-1003">Cell membrane</keyword>
<dbReference type="InterPro" id="IPR051735">
    <property type="entry name" value="CFEM_domain"/>
</dbReference>
<evidence type="ECO:0000256" key="14">
    <source>
        <dbReference type="SAM" id="MobiDB-lite"/>
    </source>
</evidence>
<evidence type="ECO:0000256" key="7">
    <source>
        <dbReference type="ARBA" id="ARBA00022723"/>
    </source>
</evidence>
<evidence type="ECO:0000256" key="2">
    <source>
        <dbReference type="ARBA" id="ARBA00004613"/>
    </source>
</evidence>
<accession>A0A8H7XQJ2</accession>
<keyword evidence="6" id="KW-0349">Heme</keyword>
<evidence type="ECO:0000256" key="15">
    <source>
        <dbReference type="SAM" id="SignalP"/>
    </source>
</evidence>
<evidence type="ECO:0000313" key="17">
    <source>
        <dbReference type="EMBL" id="KAG5165611.1"/>
    </source>
</evidence>
<feature type="region of interest" description="Disordered" evidence="14">
    <location>
        <begin position="105"/>
        <end position="140"/>
    </location>
</feature>
<dbReference type="InterPro" id="IPR008427">
    <property type="entry name" value="Extracellular_membr_CFEM_dom"/>
</dbReference>
<evidence type="ECO:0000256" key="9">
    <source>
        <dbReference type="ARBA" id="ARBA00023004"/>
    </source>
</evidence>
<dbReference type="EMBL" id="JAFIQS010000009">
    <property type="protein sequence ID" value="KAG5165611.1"/>
    <property type="molecule type" value="Genomic_DNA"/>
</dbReference>
<evidence type="ECO:0000256" key="13">
    <source>
        <dbReference type="ARBA" id="ARBA00023288"/>
    </source>
</evidence>
<evidence type="ECO:0000256" key="8">
    <source>
        <dbReference type="ARBA" id="ARBA00022729"/>
    </source>
</evidence>
<reference evidence="17" key="1">
    <citation type="submission" date="2021-02" db="EMBL/GenBank/DDBJ databases">
        <title>Psilocybe cubensis genome.</title>
        <authorList>
            <person name="Mckernan K.J."/>
            <person name="Crawford S."/>
            <person name="Trippe A."/>
            <person name="Kane L.T."/>
            <person name="Mclaughlin S."/>
        </authorList>
    </citation>
    <scope>NUCLEOTIDE SEQUENCE [LARGE SCALE GENOMIC DNA]</scope>
    <source>
        <strain evidence="17">MGC-MH-2018</strain>
    </source>
</reference>
<dbReference type="SMART" id="SM00747">
    <property type="entry name" value="CFEM"/>
    <property type="match status" value="1"/>
</dbReference>
<organism evidence="17">
    <name type="scientific">Psilocybe cubensis</name>
    <name type="common">Psychedelic mushroom</name>
    <name type="synonym">Stropharia cubensis</name>
    <dbReference type="NCBI Taxonomy" id="181762"/>
    <lineage>
        <taxon>Eukaryota</taxon>
        <taxon>Fungi</taxon>
        <taxon>Dikarya</taxon>
        <taxon>Basidiomycota</taxon>
        <taxon>Agaricomycotina</taxon>
        <taxon>Agaricomycetes</taxon>
        <taxon>Agaricomycetidae</taxon>
        <taxon>Agaricales</taxon>
        <taxon>Agaricineae</taxon>
        <taxon>Strophariaceae</taxon>
        <taxon>Psilocybe</taxon>
    </lineage>
</organism>
<keyword evidence="12" id="KW-0325">Glycoprotein</keyword>
<keyword evidence="8 15" id="KW-0732">Signal</keyword>
<gene>
    <name evidence="17" type="ORF">JR316_009192</name>
</gene>
<dbReference type="AlphaFoldDB" id="A0A8H7XQJ2"/>
<dbReference type="PANTHER" id="PTHR37928">
    <property type="entry name" value="CFEM DOMAIN PROTEIN (AFU_ORTHOLOGUE AFUA_6G14090)"/>
    <property type="match status" value="1"/>
</dbReference>
<dbReference type="Pfam" id="PF05730">
    <property type="entry name" value="CFEM"/>
    <property type="match status" value="1"/>
</dbReference>
<evidence type="ECO:0000256" key="4">
    <source>
        <dbReference type="ARBA" id="ARBA00022475"/>
    </source>
</evidence>
<protein>
    <recommendedName>
        <fullName evidence="16">CFEM domain-containing protein</fullName>
    </recommendedName>
</protein>
<dbReference type="GO" id="GO:0005886">
    <property type="term" value="C:plasma membrane"/>
    <property type="evidence" value="ECO:0007669"/>
    <property type="project" value="UniProtKB-SubCell"/>
</dbReference>
<dbReference type="OrthoDB" id="3065412at2759"/>
<evidence type="ECO:0000256" key="1">
    <source>
        <dbReference type="ARBA" id="ARBA00004609"/>
    </source>
</evidence>
<keyword evidence="13" id="KW-0449">Lipoprotein</keyword>
<evidence type="ECO:0000256" key="11">
    <source>
        <dbReference type="ARBA" id="ARBA00023157"/>
    </source>
</evidence>
<feature type="domain" description="CFEM" evidence="16">
    <location>
        <begin position="4"/>
        <end position="117"/>
    </location>
</feature>
<sequence>MQFSTFAILFGAAATASATALNSNVFSRQSGLPNCAVPCALNADYDGCSPTDNHCLCTSSKFVDSTTTCVMSSCTGQDLQDALSFSQGVCLKVGVTLTSSAASSTSATSSSTASSSSATSTSPTTSGSSPNSSPSTNTSGASHIHGANAFVGLVAAGLVALAL</sequence>
<evidence type="ECO:0000256" key="5">
    <source>
        <dbReference type="ARBA" id="ARBA00022525"/>
    </source>
</evidence>
<evidence type="ECO:0000256" key="3">
    <source>
        <dbReference type="ARBA" id="ARBA00010031"/>
    </source>
</evidence>
<evidence type="ECO:0000256" key="12">
    <source>
        <dbReference type="ARBA" id="ARBA00023180"/>
    </source>
</evidence>
<evidence type="ECO:0000259" key="16">
    <source>
        <dbReference type="PROSITE" id="PS52012"/>
    </source>
</evidence>
<evidence type="ECO:0000256" key="10">
    <source>
        <dbReference type="ARBA" id="ARBA00023136"/>
    </source>
</evidence>
<keyword evidence="11" id="KW-1015">Disulfide bond</keyword>
<feature type="signal peptide" evidence="15">
    <location>
        <begin position="1"/>
        <end position="18"/>
    </location>
</feature>
<dbReference type="PROSITE" id="PS52012">
    <property type="entry name" value="CFEM"/>
    <property type="match status" value="1"/>
</dbReference>
<proteinExistence type="inferred from homology"/>
<name>A0A8H7XQJ2_PSICU</name>
<keyword evidence="5" id="KW-0964">Secreted</keyword>
<dbReference type="GO" id="GO:0046872">
    <property type="term" value="F:metal ion binding"/>
    <property type="evidence" value="ECO:0007669"/>
    <property type="project" value="UniProtKB-KW"/>
</dbReference>
<dbReference type="GO" id="GO:0005576">
    <property type="term" value="C:extracellular region"/>
    <property type="evidence" value="ECO:0007669"/>
    <property type="project" value="UniProtKB-SubCell"/>
</dbReference>
<comment type="subcellular location">
    <subcellularLocation>
        <location evidence="1">Cell membrane</location>
        <topology evidence="1">Lipid-anchor</topology>
        <topology evidence="1">GPI-anchor</topology>
    </subcellularLocation>
    <subcellularLocation>
        <location evidence="2">Secreted</location>
    </subcellularLocation>
</comment>
<comment type="similarity">
    <text evidence="3">Belongs to the RBT5 family.</text>
</comment>
<evidence type="ECO:0000256" key="6">
    <source>
        <dbReference type="ARBA" id="ARBA00022617"/>
    </source>
</evidence>
<keyword evidence="10" id="KW-0472">Membrane</keyword>